<dbReference type="EMBL" id="JAMQOL010000001">
    <property type="protein sequence ID" value="MCM4075982.1"/>
    <property type="molecule type" value="Genomic_DNA"/>
</dbReference>
<reference evidence="3 4" key="1">
    <citation type="submission" date="2022-06" db="EMBL/GenBank/DDBJ databases">
        <title>Actinoplanes abujensis sp. nov., isolated from Nigerian arid soil.</title>
        <authorList>
            <person name="Ding P."/>
        </authorList>
    </citation>
    <scope>NUCLEOTIDE SEQUENCE [LARGE SCALE GENOMIC DNA]</scope>
    <source>
        <strain evidence="4">TRM88002</strain>
        <plasmid evidence="3">p1</plasmid>
    </source>
</reference>
<accession>A0ABT0XQC5</accession>
<protein>
    <submittedName>
        <fullName evidence="3">DUF3558 domain-containing protein</fullName>
    </submittedName>
</protein>
<feature type="signal peptide" evidence="2">
    <location>
        <begin position="1"/>
        <end position="28"/>
    </location>
</feature>
<evidence type="ECO:0000256" key="2">
    <source>
        <dbReference type="SAM" id="SignalP"/>
    </source>
</evidence>
<geneLocation type="plasmid" evidence="3">
    <name>p1</name>
</geneLocation>
<keyword evidence="3" id="KW-0614">Plasmid</keyword>
<sequence length="167" mass="17576">MVKRRLAATAAVLAVVLTGGCGFLGQVATSTPAPATSTAARSGLGPVRSEGDIPDPCTLLDRTEVTDLTGRDVTQIDEDDAAPGDPARFCQWQQTDGQLAVFPSRTTQAGFDTAVAEAEPLGDAYWLNSHLHRMAGTVQIDVYTHGAEEPENKATATKVAETLLPRV</sequence>
<dbReference type="PROSITE" id="PS51257">
    <property type="entry name" value="PROKAR_LIPOPROTEIN"/>
    <property type="match status" value="1"/>
</dbReference>
<organism evidence="3 4">
    <name type="scientific">Paractinoplanes hotanensis</name>
    <dbReference type="NCBI Taxonomy" id="2906497"/>
    <lineage>
        <taxon>Bacteria</taxon>
        <taxon>Bacillati</taxon>
        <taxon>Actinomycetota</taxon>
        <taxon>Actinomycetes</taxon>
        <taxon>Micromonosporales</taxon>
        <taxon>Micromonosporaceae</taxon>
        <taxon>Paractinoplanes</taxon>
    </lineage>
</organism>
<feature type="compositionally biased region" description="Low complexity" evidence="1">
    <location>
        <begin position="31"/>
        <end position="40"/>
    </location>
</feature>
<gene>
    <name evidence="3" type="ORF">LXN57_00210</name>
</gene>
<evidence type="ECO:0000256" key="1">
    <source>
        <dbReference type="SAM" id="MobiDB-lite"/>
    </source>
</evidence>
<feature type="region of interest" description="Disordered" evidence="1">
    <location>
        <begin position="31"/>
        <end position="58"/>
    </location>
</feature>
<evidence type="ECO:0000313" key="4">
    <source>
        <dbReference type="Proteomes" id="UP001523216"/>
    </source>
</evidence>
<feature type="chain" id="PRO_5046270179" evidence="2">
    <location>
        <begin position="29"/>
        <end position="167"/>
    </location>
</feature>
<proteinExistence type="predicted"/>
<dbReference type="InterPro" id="IPR024520">
    <property type="entry name" value="DUF3558"/>
</dbReference>
<dbReference type="Pfam" id="PF12079">
    <property type="entry name" value="DUF3558"/>
    <property type="match status" value="1"/>
</dbReference>
<keyword evidence="4" id="KW-1185">Reference proteome</keyword>
<comment type="caution">
    <text evidence="3">The sequence shown here is derived from an EMBL/GenBank/DDBJ whole genome shotgun (WGS) entry which is preliminary data.</text>
</comment>
<name>A0ABT0XQC5_9ACTN</name>
<dbReference type="Proteomes" id="UP001523216">
    <property type="component" value="Unassembled WGS sequence"/>
</dbReference>
<dbReference type="RefSeq" id="WP_251796009.1">
    <property type="nucleotide sequence ID" value="NZ_JAMQOL010000001.1"/>
</dbReference>
<keyword evidence="2" id="KW-0732">Signal</keyword>
<evidence type="ECO:0000313" key="3">
    <source>
        <dbReference type="EMBL" id="MCM4075982.1"/>
    </source>
</evidence>